<gene>
    <name evidence="2" type="ORF">PLEPLA_LOCUS48337</name>
</gene>
<evidence type="ECO:0000313" key="3">
    <source>
        <dbReference type="Proteomes" id="UP001153269"/>
    </source>
</evidence>
<accession>A0A9N7ZDW1</accession>
<name>A0A9N7ZDW1_PLEPL</name>
<comment type="caution">
    <text evidence="2">The sequence shown here is derived from an EMBL/GenBank/DDBJ whole genome shotgun (WGS) entry which is preliminary data.</text>
</comment>
<keyword evidence="3" id="KW-1185">Reference proteome</keyword>
<feature type="region of interest" description="Disordered" evidence="1">
    <location>
        <begin position="1"/>
        <end position="30"/>
    </location>
</feature>
<proteinExistence type="predicted"/>
<protein>
    <submittedName>
        <fullName evidence="2">Uncharacterized protein</fullName>
    </submittedName>
</protein>
<sequence length="103" mass="11334">MKEEKITKTSRVKSMGERRMLDETGESGTGLEAGHVEVQRGCQSWKLFTPDAEATPKRGVSAAPSLKKQLAPIHSHVKPLCCSHRTPKRREVIVSASSLFFSA</sequence>
<evidence type="ECO:0000256" key="1">
    <source>
        <dbReference type="SAM" id="MobiDB-lite"/>
    </source>
</evidence>
<evidence type="ECO:0000313" key="2">
    <source>
        <dbReference type="EMBL" id="CAB1460486.1"/>
    </source>
</evidence>
<dbReference type="EMBL" id="CADEAL010004480">
    <property type="protein sequence ID" value="CAB1460486.1"/>
    <property type="molecule type" value="Genomic_DNA"/>
</dbReference>
<reference evidence="2" key="1">
    <citation type="submission" date="2020-03" db="EMBL/GenBank/DDBJ databases">
        <authorList>
            <person name="Weist P."/>
        </authorList>
    </citation>
    <scope>NUCLEOTIDE SEQUENCE</scope>
</reference>
<dbReference type="AlphaFoldDB" id="A0A9N7ZDW1"/>
<dbReference type="Proteomes" id="UP001153269">
    <property type="component" value="Unassembled WGS sequence"/>
</dbReference>
<organism evidence="2 3">
    <name type="scientific">Pleuronectes platessa</name>
    <name type="common">European plaice</name>
    <dbReference type="NCBI Taxonomy" id="8262"/>
    <lineage>
        <taxon>Eukaryota</taxon>
        <taxon>Metazoa</taxon>
        <taxon>Chordata</taxon>
        <taxon>Craniata</taxon>
        <taxon>Vertebrata</taxon>
        <taxon>Euteleostomi</taxon>
        <taxon>Actinopterygii</taxon>
        <taxon>Neopterygii</taxon>
        <taxon>Teleostei</taxon>
        <taxon>Neoteleostei</taxon>
        <taxon>Acanthomorphata</taxon>
        <taxon>Carangaria</taxon>
        <taxon>Pleuronectiformes</taxon>
        <taxon>Pleuronectoidei</taxon>
        <taxon>Pleuronectidae</taxon>
        <taxon>Pleuronectes</taxon>
    </lineage>
</organism>